<accession>A0ABR7UR71</accession>
<dbReference type="InterPro" id="IPR025366">
    <property type="entry name" value="DUF4270"/>
</dbReference>
<evidence type="ECO:0000313" key="1">
    <source>
        <dbReference type="EMBL" id="MBD0725414.1"/>
    </source>
</evidence>
<dbReference type="PROSITE" id="PS51257">
    <property type="entry name" value="PROKAR_LIPOPROTEIN"/>
    <property type="match status" value="1"/>
</dbReference>
<sequence length="571" mass="63010">MRNTSSFFKIILLFVTIVFLASCDKDYNSIGGDLIGDEHFGLESESYNVLSYNQKVGAVQSSNLPVNALGVYEDAVFGTTTASFVTQVVLNSPNPTIDMSLNPLVDNVVLSIPYFSHIDYNAVNEVEGDNTYILDSIYGPETGKIKLSIYESGYFMRDLDPATGFLEAQKYYSNQGSDFDGLKKSTLLNDSIVSQNEEFFFDGNEIRKTTTTTTDGVETKTTTRTAPAMQLALNKSYFQTRIIDAAASGVLVTNDVFKNYFRGLYFKVEKNASYPGRLAMMNFKTGTVTINYKEDYHYTEKDESGNNVDKVKRVLKSIVLNLTGNTVNLLSNSNNTTYETVVNNPNTTSGDEKLYLKGGEGAMAVLDLFDKADVLSYDENGNEVSVANGVPDQLDELRRKDPVTGKKKLVNEANLVFHMDHTAMGTNRIPSRVYLYDLTNATTVLDYLYDGTTGTNAKNGLLIYSGLLDKTKTSDYTYKIRITNHIKNLIRNADSTNVKLGVVVTEDINNSAMNKLRTSVVLPDGTPSGTVLSKVPQASVMSPMGVVLHGGNSSVPDDKRLKLEIYYTKPN</sequence>
<proteinExistence type="predicted"/>
<dbReference type="Proteomes" id="UP000661715">
    <property type="component" value="Unassembled WGS sequence"/>
</dbReference>
<dbReference type="RefSeq" id="WP_188220691.1">
    <property type="nucleotide sequence ID" value="NZ_NASZ01000013.1"/>
</dbReference>
<reference evidence="1 2" key="1">
    <citation type="journal article" date="2020" name="Microbiol. Res.">
        <title>Flavobacterium pokkalii sp. nov., a novel plant growth promoting native rhizobacteria isolated from pokkali rice grown in coastal saline affected agricultural regions of southern India, Kerala.</title>
        <authorList>
            <person name="Menon R.R."/>
            <person name="Kumari S."/>
            <person name="Viver T."/>
            <person name="Rameshkumar N."/>
        </authorList>
    </citation>
    <scope>NUCLEOTIDE SEQUENCE [LARGE SCALE GENOMIC DNA]</scope>
    <source>
        <strain evidence="1 2">L1I52</strain>
    </source>
</reference>
<dbReference type="EMBL" id="NASZ01000013">
    <property type="protein sequence ID" value="MBD0725414.1"/>
    <property type="molecule type" value="Genomic_DNA"/>
</dbReference>
<organism evidence="1 2">
    <name type="scientific">Flavobacterium pokkalii</name>
    <dbReference type="NCBI Taxonomy" id="1940408"/>
    <lineage>
        <taxon>Bacteria</taxon>
        <taxon>Pseudomonadati</taxon>
        <taxon>Bacteroidota</taxon>
        <taxon>Flavobacteriia</taxon>
        <taxon>Flavobacteriales</taxon>
        <taxon>Flavobacteriaceae</taxon>
        <taxon>Flavobacterium</taxon>
    </lineage>
</organism>
<gene>
    <name evidence="1" type="ORF">B6A10_09505</name>
</gene>
<name>A0ABR7UR71_9FLAO</name>
<evidence type="ECO:0000313" key="2">
    <source>
        <dbReference type="Proteomes" id="UP000661715"/>
    </source>
</evidence>
<comment type="caution">
    <text evidence="1">The sequence shown here is derived from an EMBL/GenBank/DDBJ whole genome shotgun (WGS) entry which is preliminary data.</text>
</comment>
<keyword evidence="2" id="KW-1185">Reference proteome</keyword>
<dbReference type="Pfam" id="PF14092">
    <property type="entry name" value="DUF4270"/>
    <property type="match status" value="1"/>
</dbReference>
<evidence type="ECO:0008006" key="3">
    <source>
        <dbReference type="Google" id="ProtNLM"/>
    </source>
</evidence>
<protein>
    <recommendedName>
        <fullName evidence="3">DUF4270 domain-containing protein</fullName>
    </recommendedName>
</protein>